<evidence type="ECO:0000313" key="2">
    <source>
        <dbReference type="EMBL" id="GEY86975.1"/>
    </source>
</evidence>
<evidence type="ECO:0000256" key="1">
    <source>
        <dbReference type="SAM" id="MobiDB-lite"/>
    </source>
</evidence>
<feature type="region of interest" description="Disordered" evidence="1">
    <location>
        <begin position="212"/>
        <end position="259"/>
    </location>
</feature>
<accession>A0A699HYY1</accession>
<organism evidence="2">
    <name type="scientific">Tanacetum cinerariifolium</name>
    <name type="common">Dalmatian daisy</name>
    <name type="synonym">Chrysanthemum cinerariifolium</name>
    <dbReference type="NCBI Taxonomy" id="118510"/>
    <lineage>
        <taxon>Eukaryota</taxon>
        <taxon>Viridiplantae</taxon>
        <taxon>Streptophyta</taxon>
        <taxon>Embryophyta</taxon>
        <taxon>Tracheophyta</taxon>
        <taxon>Spermatophyta</taxon>
        <taxon>Magnoliopsida</taxon>
        <taxon>eudicotyledons</taxon>
        <taxon>Gunneridae</taxon>
        <taxon>Pentapetalae</taxon>
        <taxon>asterids</taxon>
        <taxon>campanulids</taxon>
        <taxon>Asterales</taxon>
        <taxon>Asteraceae</taxon>
        <taxon>Asteroideae</taxon>
        <taxon>Anthemideae</taxon>
        <taxon>Anthemidinae</taxon>
        <taxon>Tanacetum</taxon>
    </lineage>
</organism>
<comment type="caution">
    <text evidence="2">The sequence shown here is derived from an EMBL/GenBank/DDBJ whole genome shotgun (WGS) entry which is preliminary data.</text>
</comment>
<reference evidence="2" key="1">
    <citation type="journal article" date="2019" name="Sci. Rep.">
        <title>Draft genome of Tanacetum cinerariifolium, the natural source of mosquito coil.</title>
        <authorList>
            <person name="Yamashiro T."/>
            <person name="Shiraishi A."/>
            <person name="Satake H."/>
            <person name="Nakayama K."/>
        </authorList>
    </citation>
    <scope>NUCLEOTIDE SEQUENCE</scope>
</reference>
<dbReference type="AlphaFoldDB" id="A0A699HYY1"/>
<protein>
    <submittedName>
        <fullName evidence="2">Uncharacterized protein</fullName>
    </submittedName>
</protein>
<name>A0A699HYY1_TANCI</name>
<proteinExistence type="predicted"/>
<sequence length="259" mass="28719">MLESGNGGVSMVVRDGENGGNMVKDVVVPGGSVVERMKNRRCRTRGSAKAHVKRKLATSGSPLRIVHQKSSNAKVKASSFLAISDEDDKGFPKAFELNTIVDLELLDLHDRLYTRQDVVNRRARELLEVVKEMKGECEVIKERENARDKESLEEDSKIKEPFDLSKVKGYHQSYKKQYTQVKNDFAIIVFLILSEATVDPLAPIKTLISKKPSTLRHPTPSKTSAPTFYVVPSKDSTPPQQVTPSPAPSTKPVSPLHDA</sequence>
<feature type="compositionally biased region" description="Polar residues" evidence="1">
    <location>
        <begin position="234"/>
        <end position="244"/>
    </location>
</feature>
<gene>
    <name evidence="2" type="ORF">Tci_458949</name>
</gene>
<dbReference type="EMBL" id="BKCJ010217592">
    <property type="protein sequence ID" value="GEY86975.1"/>
    <property type="molecule type" value="Genomic_DNA"/>
</dbReference>